<sequence length="174" mass="19875">MRKIVKVIVCLAVVFILPSFSGIGAELEENNDSVQEVTGPLEVTVILERVYVDGEVSEEIIKETILSMEDFWAQYEDWNLVHQDDTQVVFQQRIDDISPLLKTNGYFGITEDGILSIFNGKPDESEKVIQSFFQIDVEKLESYQHDLLKKGIKIGTKDEYINVIETYKTYTSSP</sequence>
<dbReference type="Gene3D" id="3.30.70.1740">
    <property type="entry name" value="Bypass-of-forespore C, C-terminal domain"/>
    <property type="match status" value="1"/>
</dbReference>
<dbReference type="InterPro" id="IPR038117">
    <property type="entry name" value="BofC_C_sf"/>
</dbReference>
<dbReference type="Pfam" id="PF08955">
    <property type="entry name" value="BofC_C"/>
    <property type="match status" value="1"/>
</dbReference>
<gene>
    <name evidence="3" type="ORF">ACFSFW_21065</name>
</gene>
<feature type="domain" description="Bypass of forespore C C-terminal" evidence="1">
    <location>
        <begin position="95"/>
        <end position="168"/>
    </location>
</feature>
<dbReference type="RefSeq" id="WP_304217521.1">
    <property type="nucleotide sequence ID" value="NZ_JBHUEK010000031.1"/>
</dbReference>
<evidence type="ECO:0000259" key="2">
    <source>
        <dbReference type="Pfam" id="PF08977"/>
    </source>
</evidence>
<evidence type="ECO:0000313" key="3">
    <source>
        <dbReference type="EMBL" id="MFD1781151.1"/>
    </source>
</evidence>
<dbReference type="InterPro" id="IPR038118">
    <property type="entry name" value="BOFC_N_sf"/>
</dbReference>
<dbReference type="EMBL" id="JBHUEK010000031">
    <property type="protein sequence ID" value="MFD1781151.1"/>
    <property type="molecule type" value="Genomic_DNA"/>
</dbReference>
<name>A0ABW4MU33_9BACI</name>
<keyword evidence="4" id="KW-1185">Reference proteome</keyword>
<evidence type="ECO:0000313" key="4">
    <source>
        <dbReference type="Proteomes" id="UP001597227"/>
    </source>
</evidence>
<protein>
    <submittedName>
        <fullName evidence="3">BofC C-terminal domain-containing protein</fullName>
    </submittedName>
</protein>
<accession>A0ABW4MU33</accession>
<organism evidence="3 4">
    <name type="scientific">Fredinandcohnia salidurans</name>
    <dbReference type="NCBI Taxonomy" id="2595041"/>
    <lineage>
        <taxon>Bacteria</taxon>
        <taxon>Bacillati</taxon>
        <taxon>Bacillota</taxon>
        <taxon>Bacilli</taxon>
        <taxon>Bacillales</taxon>
        <taxon>Bacillaceae</taxon>
        <taxon>Fredinandcohnia</taxon>
    </lineage>
</organism>
<dbReference type="InterPro" id="IPR015050">
    <property type="entry name" value="BofC_C"/>
</dbReference>
<proteinExistence type="predicted"/>
<dbReference type="Proteomes" id="UP001597227">
    <property type="component" value="Unassembled WGS sequence"/>
</dbReference>
<dbReference type="Pfam" id="PF08977">
    <property type="entry name" value="BOFC_N"/>
    <property type="match status" value="1"/>
</dbReference>
<feature type="domain" description="Bypass-of-forespore C N-terminal" evidence="2">
    <location>
        <begin position="43"/>
        <end position="92"/>
    </location>
</feature>
<dbReference type="Gene3D" id="3.10.20.420">
    <property type="entry name" value="Bypass-of-forespore C, N-terminal domain"/>
    <property type="match status" value="1"/>
</dbReference>
<reference evidence="4" key="1">
    <citation type="journal article" date="2019" name="Int. J. Syst. Evol. Microbiol.">
        <title>The Global Catalogue of Microorganisms (GCM) 10K type strain sequencing project: providing services to taxonomists for standard genome sequencing and annotation.</title>
        <authorList>
            <consortium name="The Broad Institute Genomics Platform"/>
            <consortium name="The Broad Institute Genome Sequencing Center for Infectious Disease"/>
            <person name="Wu L."/>
            <person name="Ma J."/>
        </authorList>
    </citation>
    <scope>NUCLEOTIDE SEQUENCE [LARGE SCALE GENOMIC DNA]</scope>
    <source>
        <strain evidence="4">CCUG 15531</strain>
    </source>
</reference>
<dbReference type="InterPro" id="IPR015071">
    <property type="entry name" value="BOFC_N"/>
</dbReference>
<comment type="caution">
    <text evidence="3">The sequence shown here is derived from an EMBL/GenBank/DDBJ whole genome shotgun (WGS) entry which is preliminary data.</text>
</comment>
<evidence type="ECO:0000259" key="1">
    <source>
        <dbReference type="Pfam" id="PF08955"/>
    </source>
</evidence>